<organism evidence="1 2">
    <name type="scientific">Phaseolus vulgaris</name>
    <name type="common">Kidney bean</name>
    <name type="synonym">French bean</name>
    <dbReference type="NCBI Taxonomy" id="3885"/>
    <lineage>
        <taxon>Eukaryota</taxon>
        <taxon>Viridiplantae</taxon>
        <taxon>Streptophyta</taxon>
        <taxon>Embryophyta</taxon>
        <taxon>Tracheophyta</taxon>
        <taxon>Spermatophyta</taxon>
        <taxon>Magnoliopsida</taxon>
        <taxon>eudicotyledons</taxon>
        <taxon>Gunneridae</taxon>
        <taxon>Pentapetalae</taxon>
        <taxon>rosids</taxon>
        <taxon>fabids</taxon>
        <taxon>Fabales</taxon>
        <taxon>Fabaceae</taxon>
        <taxon>Papilionoideae</taxon>
        <taxon>50 kb inversion clade</taxon>
        <taxon>NPAAA clade</taxon>
        <taxon>indigoferoid/millettioid clade</taxon>
        <taxon>Phaseoleae</taxon>
        <taxon>Phaseolus</taxon>
    </lineage>
</organism>
<evidence type="ECO:0000313" key="2">
    <source>
        <dbReference type="Proteomes" id="UP000000226"/>
    </source>
</evidence>
<dbReference type="AlphaFoldDB" id="V7C8J0"/>
<dbReference type="OrthoDB" id="1431161at2759"/>
<feature type="non-terminal residue" evidence="1">
    <location>
        <position position="1"/>
    </location>
</feature>
<dbReference type="EMBL" id="CM002290">
    <property type="protein sequence ID" value="ESW25216.1"/>
    <property type="molecule type" value="Genomic_DNA"/>
</dbReference>
<protein>
    <recommendedName>
        <fullName evidence="3">Programmed cell death protein 2 C-terminal domain-containing protein</fullName>
    </recommendedName>
</protein>
<evidence type="ECO:0000313" key="1">
    <source>
        <dbReference type="EMBL" id="ESW25216.1"/>
    </source>
</evidence>
<dbReference type="Gramene" id="ESW25216">
    <property type="protein sequence ID" value="ESW25216"/>
    <property type="gene ID" value="PHAVU_003G0171001g"/>
</dbReference>
<dbReference type="PANTHER" id="PTHR12298">
    <property type="entry name" value="PCDC2 PROGRAMMED CELL DEATH PROTEIN 2 -RELATED"/>
    <property type="match status" value="1"/>
</dbReference>
<accession>V7C8J0</accession>
<reference evidence="2" key="1">
    <citation type="journal article" date="2014" name="Nat. Genet.">
        <title>A reference genome for common bean and genome-wide analysis of dual domestications.</title>
        <authorList>
            <person name="Schmutz J."/>
            <person name="McClean P.E."/>
            <person name="Mamidi S."/>
            <person name="Wu G.A."/>
            <person name="Cannon S.B."/>
            <person name="Grimwood J."/>
            <person name="Jenkins J."/>
            <person name="Shu S."/>
            <person name="Song Q."/>
            <person name="Chavarro C."/>
            <person name="Torres-Torres M."/>
            <person name="Geffroy V."/>
            <person name="Moghaddam S.M."/>
            <person name="Gao D."/>
            <person name="Abernathy B."/>
            <person name="Barry K."/>
            <person name="Blair M."/>
            <person name="Brick M.A."/>
            <person name="Chovatia M."/>
            <person name="Gepts P."/>
            <person name="Goodstein D.M."/>
            <person name="Gonzales M."/>
            <person name="Hellsten U."/>
            <person name="Hyten D.L."/>
            <person name="Jia G."/>
            <person name="Kelly J.D."/>
            <person name="Kudrna D."/>
            <person name="Lee R."/>
            <person name="Richard M.M."/>
            <person name="Miklas P.N."/>
            <person name="Osorno J.M."/>
            <person name="Rodrigues J."/>
            <person name="Thareau V."/>
            <person name="Urrea C.A."/>
            <person name="Wang M."/>
            <person name="Yu Y."/>
            <person name="Zhang M."/>
            <person name="Wing R.A."/>
            <person name="Cregan P.B."/>
            <person name="Rokhsar D.S."/>
            <person name="Jackson S.A."/>
        </authorList>
    </citation>
    <scope>NUCLEOTIDE SEQUENCE [LARGE SCALE GENOMIC DNA]</scope>
    <source>
        <strain evidence="2">cv. G19833</strain>
    </source>
</reference>
<dbReference type="PANTHER" id="PTHR12298:SF4">
    <property type="entry name" value="PROGRAMMED CELL DEATH PROTEIN 2"/>
    <property type="match status" value="1"/>
</dbReference>
<name>V7C8J0_PHAVU</name>
<sequence length="153" mass="17026">TSRTDSPKTWNVCSGGNISCCKVDGQENFALFGGDCQRNAEFEITIEDESEYNRDMSEENTLSNSLISRNRTDDTMSSIFDDFQGGDADKKSWASFQECIDKAPEQVLSVDNEVDSLDWASIVVYACEASCNASLPYKHEFAWVQIYSPATAL</sequence>
<evidence type="ECO:0008006" key="3">
    <source>
        <dbReference type="Google" id="ProtNLM"/>
    </source>
</evidence>
<dbReference type="Proteomes" id="UP000000226">
    <property type="component" value="Chromosome 3"/>
</dbReference>
<proteinExistence type="predicted"/>
<gene>
    <name evidence="1" type="ORF">PHAVU_003G0171001g</name>
</gene>
<keyword evidence="2" id="KW-1185">Reference proteome</keyword>
<dbReference type="STRING" id="3885.V7C8J0"/>
<dbReference type="eggNOG" id="KOG2061">
    <property type="taxonomic scope" value="Eukaryota"/>
</dbReference>